<dbReference type="EMBL" id="CP002623">
    <property type="protein sequence ID" value="AEI96242.1"/>
    <property type="molecule type" value="Genomic_DNA"/>
</dbReference>
<dbReference type="Proteomes" id="UP000001353">
    <property type="component" value="Chromosome"/>
</dbReference>
<keyword evidence="2" id="KW-0732">Signal</keyword>
<dbReference type="OrthoDB" id="7864548at2"/>
<evidence type="ECO:0000256" key="2">
    <source>
        <dbReference type="SAM" id="SignalP"/>
    </source>
</evidence>
<accession>F7ZIA6</accession>
<proteinExistence type="predicted"/>
<protein>
    <recommendedName>
        <fullName evidence="5">Flagellar protein FliL</fullName>
    </recommendedName>
</protein>
<organism evidence="3 4">
    <name type="scientific">Roseobacter litoralis (strain ATCC 49566 / DSM 6996 / JCM 21268 / NBRC 15278 / OCh 149)</name>
    <dbReference type="NCBI Taxonomy" id="391595"/>
    <lineage>
        <taxon>Bacteria</taxon>
        <taxon>Pseudomonadati</taxon>
        <taxon>Pseudomonadota</taxon>
        <taxon>Alphaproteobacteria</taxon>
        <taxon>Rhodobacterales</taxon>
        <taxon>Roseobacteraceae</taxon>
        <taxon>Roseobacter</taxon>
    </lineage>
</organism>
<feature type="chain" id="PRO_5003366821" description="Flagellar protein FliL" evidence="2">
    <location>
        <begin position="21"/>
        <end position="166"/>
    </location>
</feature>
<evidence type="ECO:0000313" key="3">
    <source>
        <dbReference type="EMBL" id="AEI96242.1"/>
    </source>
</evidence>
<evidence type="ECO:0000313" key="4">
    <source>
        <dbReference type="Proteomes" id="UP000001353"/>
    </source>
</evidence>
<dbReference type="HOGENOM" id="CLU_129826_0_0_5"/>
<dbReference type="KEGG" id="rli:RLO149_c043460"/>
<dbReference type="AlphaFoldDB" id="F7ZIA6"/>
<feature type="signal peptide" evidence="2">
    <location>
        <begin position="1"/>
        <end position="20"/>
    </location>
</feature>
<feature type="region of interest" description="Disordered" evidence="1">
    <location>
        <begin position="31"/>
        <end position="51"/>
    </location>
</feature>
<gene>
    <name evidence="3" type="ordered locus">RLO149_c043460</name>
</gene>
<feature type="compositionally biased region" description="Acidic residues" evidence="1">
    <location>
        <begin position="33"/>
        <end position="43"/>
    </location>
</feature>
<reference evidence="3 4" key="1">
    <citation type="journal article" date="2011" name="BMC Genomics">
        <title>Comparative genome analysis and genome-guided physiological analysis of Roseobacter litoralis.</title>
        <authorList>
            <person name="Kalhoefer D."/>
            <person name="Thole S."/>
            <person name="Voget S."/>
            <person name="Lehmann R."/>
            <person name="Liesegang H."/>
            <person name="Wollher A."/>
            <person name="Daniel R."/>
            <person name="Simon M."/>
            <person name="Brinkhoff T."/>
        </authorList>
    </citation>
    <scope>NUCLEOTIDE SEQUENCE [LARGE SCALE GENOMIC DNA]</scope>
    <source>
        <strain evidence="4">ATCC 49566 / DSM 6996 / JCM 21268 / NBRC 15278 / OCh 149</strain>
    </source>
</reference>
<evidence type="ECO:0008006" key="5">
    <source>
        <dbReference type="Google" id="ProtNLM"/>
    </source>
</evidence>
<dbReference type="RefSeq" id="WP_013964119.1">
    <property type="nucleotide sequence ID" value="NC_015730.1"/>
</dbReference>
<evidence type="ECO:0000256" key="1">
    <source>
        <dbReference type="SAM" id="MobiDB-lite"/>
    </source>
</evidence>
<sequence length="166" mass="18215">MKKILPILMLLLGSAAGVGAGVYLRPPPAEEAAAPEELAEESSETTAKEEAKDELPIAGKEYVKLSNQFVVPIVEKDRVSSMIVMTLSVEAPEGQGQAVYDLEPKIRDVFLRILFDHAAIGGFRGAFLNNENLDIVRRNLRDGAIKTFGKDLISDVLIFEIARQDY</sequence>
<keyword evidence="4" id="KW-1185">Reference proteome</keyword>
<dbReference type="STRING" id="391595.RLO149_c043460"/>
<name>F7ZIA6_ROSLO</name>
<dbReference type="eggNOG" id="ENOG50316FU">
    <property type="taxonomic scope" value="Bacteria"/>
</dbReference>